<keyword evidence="2" id="KW-0812">Transmembrane</keyword>
<feature type="transmembrane region" description="Helical" evidence="2">
    <location>
        <begin position="234"/>
        <end position="261"/>
    </location>
</feature>
<reference evidence="3 4" key="1">
    <citation type="submission" date="2020-08" db="EMBL/GenBank/DDBJ databases">
        <title>Whole genome shotgun sequence of Actinoplanes ianthinogenes NBRC 13996.</title>
        <authorList>
            <person name="Komaki H."/>
            <person name="Tamura T."/>
        </authorList>
    </citation>
    <scope>NUCLEOTIDE SEQUENCE [LARGE SCALE GENOMIC DNA]</scope>
    <source>
        <strain evidence="3 4">NBRC 13996</strain>
    </source>
</reference>
<dbReference type="RefSeq" id="WP_189330568.1">
    <property type="nucleotide sequence ID" value="NZ_AP023356.1"/>
</dbReference>
<sequence length="363" mass="38700">MRHAAAVRLGDETVDAPSGSVVPPSGILTPDGVAEARDIGGALAIALDDLDRAGQALTVTRFLHEETNAATATAREVRDGFERTASALRARYGDGPPSLPALKAVGREVSCQERYPQAWLKKMTTTLTGQGPACAALIVGHDPGMSWLLTDLLARRGRLPDVPGLGRAELVALRGDGRRWEPMWALTSGGAGDIAEVTAKIRSKMDTAKVFGGFVTAMLTFIISQYAIRPPATTYWAVVRGGSLAALGVGVLLYLMTLFWYDRLLMPPRFWSGRPGGGSVSLAVMQRPPSSALWVLYQNMQRTWRGLFVPATYASAVGLAGFAAARTEPASRAAWIGFAAAGLALAVTAWWGWRSRPVLGVQD</sequence>
<keyword evidence="2" id="KW-1133">Transmembrane helix</keyword>
<keyword evidence="4" id="KW-1185">Reference proteome</keyword>
<evidence type="ECO:0008006" key="5">
    <source>
        <dbReference type="Google" id="ProtNLM"/>
    </source>
</evidence>
<accession>A0ABM7M9H6</accession>
<protein>
    <recommendedName>
        <fullName evidence="5">Phosphohistidine phosphatase</fullName>
    </recommendedName>
</protein>
<keyword evidence="2" id="KW-0472">Membrane</keyword>
<proteinExistence type="predicted"/>
<feature type="transmembrane region" description="Helical" evidence="2">
    <location>
        <begin position="333"/>
        <end position="353"/>
    </location>
</feature>
<name>A0ABM7M9H6_9ACTN</name>
<evidence type="ECO:0000256" key="1">
    <source>
        <dbReference type="SAM" id="MobiDB-lite"/>
    </source>
</evidence>
<feature type="transmembrane region" description="Helical" evidence="2">
    <location>
        <begin position="307"/>
        <end position="327"/>
    </location>
</feature>
<evidence type="ECO:0000313" key="3">
    <source>
        <dbReference type="EMBL" id="BCJ48261.1"/>
    </source>
</evidence>
<evidence type="ECO:0000313" key="4">
    <source>
        <dbReference type="Proteomes" id="UP000676967"/>
    </source>
</evidence>
<feature type="region of interest" description="Disordered" evidence="1">
    <location>
        <begin position="1"/>
        <end position="20"/>
    </location>
</feature>
<gene>
    <name evidence="3" type="ORF">Aiant_89180</name>
</gene>
<organism evidence="3 4">
    <name type="scientific">Actinoplanes ianthinogenes</name>
    <dbReference type="NCBI Taxonomy" id="122358"/>
    <lineage>
        <taxon>Bacteria</taxon>
        <taxon>Bacillati</taxon>
        <taxon>Actinomycetota</taxon>
        <taxon>Actinomycetes</taxon>
        <taxon>Micromonosporales</taxon>
        <taxon>Micromonosporaceae</taxon>
        <taxon>Actinoplanes</taxon>
    </lineage>
</organism>
<evidence type="ECO:0000256" key="2">
    <source>
        <dbReference type="SAM" id="Phobius"/>
    </source>
</evidence>
<dbReference type="Proteomes" id="UP000676967">
    <property type="component" value="Chromosome"/>
</dbReference>
<feature type="transmembrane region" description="Helical" evidence="2">
    <location>
        <begin position="210"/>
        <end position="228"/>
    </location>
</feature>
<dbReference type="EMBL" id="AP023356">
    <property type="protein sequence ID" value="BCJ48261.1"/>
    <property type="molecule type" value="Genomic_DNA"/>
</dbReference>